<dbReference type="GO" id="GO:0046872">
    <property type="term" value="F:metal ion binding"/>
    <property type="evidence" value="ECO:0007669"/>
    <property type="project" value="UniProtKB-KW"/>
</dbReference>
<accession>A0A511KRU8</accession>
<evidence type="ECO:0000256" key="14">
    <source>
        <dbReference type="ARBA" id="ARBA00022908"/>
    </source>
</evidence>
<feature type="compositionally biased region" description="Low complexity" evidence="22">
    <location>
        <begin position="262"/>
        <end position="276"/>
    </location>
</feature>
<comment type="catalytic activity">
    <reaction evidence="21">
        <text>DNA(n) + a 2'-deoxyribonucleoside 5'-triphosphate = DNA(n+1) + diphosphate</text>
        <dbReference type="Rhea" id="RHEA:22508"/>
        <dbReference type="Rhea" id="RHEA-COMP:17339"/>
        <dbReference type="Rhea" id="RHEA-COMP:17340"/>
        <dbReference type="ChEBI" id="CHEBI:33019"/>
        <dbReference type="ChEBI" id="CHEBI:61560"/>
        <dbReference type="ChEBI" id="CHEBI:173112"/>
        <dbReference type="EC" id="2.7.7.7"/>
    </reaction>
</comment>
<dbReference type="InterPro" id="IPR001584">
    <property type="entry name" value="Integrase_cat-core"/>
</dbReference>
<dbReference type="InterPro" id="IPR012337">
    <property type="entry name" value="RNaseH-like_sf"/>
</dbReference>
<evidence type="ECO:0000256" key="15">
    <source>
        <dbReference type="ARBA" id="ARBA00022918"/>
    </source>
</evidence>
<dbReference type="PROSITE" id="PS50994">
    <property type="entry name" value="INTEGRASE"/>
    <property type="match status" value="2"/>
</dbReference>
<evidence type="ECO:0000256" key="22">
    <source>
        <dbReference type="SAM" id="MobiDB-lite"/>
    </source>
</evidence>
<feature type="domain" description="Integrase catalytic" evidence="23">
    <location>
        <begin position="501"/>
        <end position="675"/>
    </location>
</feature>
<name>A0A511KRU8_RHOTO</name>
<dbReference type="PANTHER" id="PTHR42648:SF11">
    <property type="entry name" value="TRANSPOSON TY4-P GAG-POL POLYPROTEIN"/>
    <property type="match status" value="1"/>
</dbReference>
<keyword evidence="16" id="KW-0808">Transferase</keyword>
<keyword evidence="11" id="KW-0067">ATP-binding</keyword>
<dbReference type="GO" id="GO:0006508">
    <property type="term" value="P:proteolysis"/>
    <property type="evidence" value="ECO:0007669"/>
    <property type="project" value="UniProtKB-KW"/>
</dbReference>
<dbReference type="Gene3D" id="3.30.420.10">
    <property type="entry name" value="Ribonuclease H-like superfamily/Ribonuclease H"/>
    <property type="match status" value="2"/>
</dbReference>
<dbReference type="Pfam" id="PF22936">
    <property type="entry name" value="Pol_BBD"/>
    <property type="match status" value="1"/>
</dbReference>
<evidence type="ECO:0000256" key="13">
    <source>
        <dbReference type="ARBA" id="ARBA00022884"/>
    </source>
</evidence>
<dbReference type="CDD" id="cd09272">
    <property type="entry name" value="RNase_HI_RT_Ty1"/>
    <property type="match status" value="2"/>
</dbReference>
<organism evidence="24 25">
    <name type="scientific">Rhodotorula toruloides</name>
    <name type="common">Yeast</name>
    <name type="synonym">Rhodosporidium toruloides</name>
    <dbReference type="NCBI Taxonomy" id="5286"/>
    <lineage>
        <taxon>Eukaryota</taxon>
        <taxon>Fungi</taxon>
        <taxon>Dikarya</taxon>
        <taxon>Basidiomycota</taxon>
        <taxon>Pucciniomycotina</taxon>
        <taxon>Microbotryomycetes</taxon>
        <taxon>Sporidiobolales</taxon>
        <taxon>Sporidiobolaceae</taxon>
        <taxon>Rhodotorula</taxon>
    </lineage>
</organism>
<dbReference type="Pfam" id="PF00665">
    <property type="entry name" value="rve"/>
    <property type="match status" value="2"/>
</dbReference>
<dbReference type="SUPFAM" id="SSF53098">
    <property type="entry name" value="Ribonuclease H-like"/>
    <property type="match status" value="2"/>
</dbReference>
<keyword evidence="13" id="KW-0694">RNA-binding</keyword>
<keyword evidence="14" id="KW-0229">DNA integration</keyword>
<feature type="compositionally biased region" description="Basic and acidic residues" evidence="22">
    <location>
        <begin position="1723"/>
        <end position="1733"/>
    </location>
</feature>
<evidence type="ECO:0000256" key="6">
    <source>
        <dbReference type="ARBA" id="ARBA00022722"/>
    </source>
</evidence>
<dbReference type="PANTHER" id="PTHR42648">
    <property type="entry name" value="TRANSPOSASE, PUTATIVE-RELATED"/>
    <property type="match status" value="1"/>
</dbReference>
<evidence type="ECO:0000256" key="11">
    <source>
        <dbReference type="ARBA" id="ARBA00022840"/>
    </source>
</evidence>
<keyword evidence="19" id="KW-0511">Multifunctional enzyme</keyword>
<keyword evidence="8" id="KW-0547">Nucleotide-binding</keyword>
<dbReference type="GO" id="GO:0003723">
    <property type="term" value="F:RNA binding"/>
    <property type="evidence" value="ECO:0007669"/>
    <property type="project" value="UniProtKB-KW"/>
</dbReference>
<feature type="compositionally biased region" description="Acidic residues" evidence="22">
    <location>
        <begin position="1703"/>
        <end position="1712"/>
    </location>
</feature>
<dbReference type="Proteomes" id="UP000321518">
    <property type="component" value="Unassembled WGS sequence"/>
</dbReference>
<keyword evidence="6" id="KW-0540">Nuclease</keyword>
<evidence type="ECO:0000256" key="8">
    <source>
        <dbReference type="ARBA" id="ARBA00022741"/>
    </source>
</evidence>
<evidence type="ECO:0000313" key="25">
    <source>
        <dbReference type="Proteomes" id="UP000321518"/>
    </source>
</evidence>
<dbReference type="InterPro" id="IPR054722">
    <property type="entry name" value="PolX-like_BBD"/>
</dbReference>
<evidence type="ECO:0000256" key="20">
    <source>
        <dbReference type="ARBA" id="ARBA00048173"/>
    </source>
</evidence>
<dbReference type="Pfam" id="PF07727">
    <property type="entry name" value="RVT_2"/>
    <property type="match status" value="2"/>
</dbReference>
<evidence type="ECO:0000256" key="1">
    <source>
        <dbReference type="ARBA" id="ARBA00002180"/>
    </source>
</evidence>
<feature type="region of interest" description="Disordered" evidence="22">
    <location>
        <begin position="1703"/>
        <end position="1749"/>
    </location>
</feature>
<feature type="region of interest" description="Disordered" evidence="22">
    <location>
        <begin position="781"/>
        <end position="827"/>
    </location>
</feature>
<evidence type="ECO:0000256" key="21">
    <source>
        <dbReference type="ARBA" id="ARBA00049244"/>
    </source>
</evidence>
<evidence type="ECO:0000256" key="19">
    <source>
        <dbReference type="ARBA" id="ARBA00023268"/>
    </source>
</evidence>
<keyword evidence="18" id="KW-0233">DNA recombination</keyword>
<dbReference type="InterPro" id="IPR013103">
    <property type="entry name" value="RVT_2"/>
</dbReference>
<keyword evidence="17" id="KW-0917">Virion maturation</keyword>
<dbReference type="OrthoDB" id="7691805at2759"/>
<evidence type="ECO:0000259" key="23">
    <source>
        <dbReference type="PROSITE" id="PS50994"/>
    </source>
</evidence>
<dbReference type="GO" id="GO:0004519">
    <property type="term" value="F:endonuclease activity"/>
    <property type="evidence" value="ECO:0007669"/>
    <property type="project" value="UniProtKB-KW"/>
</dbReference>
<evidence type="ECO:0000256" key="2">
    <source>
        <dbReference type="ARBA" id="ARBA00022578"/>
    </source>
</evidence>
<comment type="caution">
    <text evidence="24">The sequence shown here is derived from an EMBL/GenBank/DDBJ whole genome shotgun (WGS) entry which is preliminary data.</text>
</comment>
<dbReference type="InterPro" id="IPR039537">
    <property type="entry name" value="Retrotran_Ty1/copia-like"/>
</dbReference>
<dbReference type="GO" id="GO:0032196">
    <property type="term" value="P:transposition"/>
    <property type="evidence" value="ECO:0007669"/>
    <property type="project" value="UniProtKB-KW"/>
</dbReference>
<keyword evidence="7" id="KW-0479">Metal-binding</keyword>
<keyword evidence="3" id="KW-1188">Viral release from host cell</keyword>
<feature type="compositionally biased region" description="Basic and acidic residues" evidence="22">
    <location>
        <begin position="281"/>
        <end position="292"/>
    </location>
</feature>
<keyword evidence="16" id="KW-0239">DNA-directed DNA polymerase</keyword>
<dbReference type="GO" id="GO:0015074">
    <property type="term" value="P:DNA integration"/>
    <property type="evidence" value="ECO:0007669"/>
    <property type="project" value="UniProtKB-KW"/>
</dbReference>
<keyword evidence="2" id="KW-0815">Transposition</keyword>
<gene>
    <name evidence="24" type="ORF">Rt10032_c23g6672</name>
</gene>
<dbReference type="GO" id="GO:0006310">
    <property type="term" value="P:DNA recombination"/>
    <property type="evidence" value="ECO:0007669"/>
    <property type="project" value="UniProtKB-KW"/>
</dbReference>
<keyword evidence="10" id="KW-0378">Hydrolase</keyword>
<feature type="compositionally biased region" description="Acidic residues" evidence="22">
    <location>
        <begin position="781"/>
        <end position="790"/>
    </location>
</feature>
<evidence type="ECO:0000256" key="18">
    <source>
        <dbReference type="ARBA" id="ARBA00023172"/>
    </source>
</evidence>
<evidence type="ECO:0000256" key="9">
    <source>
        <dbReference type="ARBA" id="ARBA00022759"/>
    </source>
</evidence>
<evidence type="ECO:0000256" key="4">
    <source>
        <dbReference type="ARBA" id="ARBA00022670"/>
    </source>
</evidence>
<dbReference type="GO" id="GO:0003887">
    <property type="term" value="F:DNA-directed DNA polymerase activity"/>
    <property type="evidence" value="ECO:0007669"/>
    <property type="project" value="UniProtKB-KW"/>
</dbReference>
<evidence type="ECO:0000256" key="12">
    <source>
        <dbReference type="ARBA" id="ARBA00022842"/>
    </source>
</evidence>
<feature type="domain" description="Integrase catalytic" evidence="23">
    <location>
        <begin position="1425"/>
        <end position="1597"/>
    </location>
</feature>
<feature type="compositionally biased region" description="Basic and acidic residues" evidence="22">
    <location>
        <begin position="801"/>
        <end position="811"/>
    </location>
</feature>
<sequence>MATSNVDSSVYAFLKTVPVLDEAGSGWKGWRLRMERALRTGNVYGHVTGDSSRPSQVEDADLAAQTATAVAQEAWDNDDSRAINYMVSKLPDNIAGQLLDLDARGIWLHLTNRFDLGNKESIQSILAAIRSLKAKSLEAVGPFLDEHEEVLSRAREIDFALVRPTPPNASDEERRQFSTLHYVYSDFILEGLPSDTEWKAWTSVYRQSDSSTYAPREVIDKVRAEYNRRRATAAVSSGGLLLNGNGKSYSSTAAATIGKGTSSASPSGKKQPQQQRPKCKICQEENPRHSVERCWQNPENPNNRLKEGGDGKGKGKEKEKKSKKDDKKDKDGKVVTLAIATVASLVDGVHDGSKAPTDWHLDTCASRHIVAERRYFISYRQTTTPIVTASGPSLEGIGVGTAEIEVVTSSGRFKLQLKDAIHVPTSSFNLISAPRFINAGYKLEFAPGGAFKVVSPDDSVVLEGTAGKYSLPEVTIVSPTIALLATPQEERVQAVGITHRRYGHPSKAAMRDLLRLGEVKGFTTTDLDYFIIVRDEASGYIDGEPLKDKTEALDAFKRIFFRMKAEFESSKVDVAGSTTLQTDNGSEYTSRAFRAFLAGEGITHRLSIPYTPQQNGLSERAVRTVKEKITTLLAEANLSKKYWAEVFFFALFIINNLPYSPNGGETPYHYLHHTRNPFFGDKTPILGQDIWIHDPDAGTFDDKSYKGIFLGVGQHRGVKGYRVQSEDDRGTNRMIWSRNISFAPGDYVPRTSDVDDEDFAWIEEEVAEEGGAGMTPIEEQQQEELEEPAPMEEPAQLPKPGARERRGKAAAEEEEEEEGLRRGSRVRKQATFHQYGHTPAGVAVALVNVAVEPSDIEDTQFAILNIPQPALATKKAFSIVGRPEGMNEEWAGFQQQDVVGDLIPREPDMKVLGTRWHHTARVDPKAETAQLKSRLVVQGVKTIPFLSLFGPTFTPLPRWDVISLFFVLATRLKLPVYVTDFAKAYLSAQVATGGDTVFIKQPPGFEVPGREDHVYQLKRAAYGLPQSGRAFHLKVKDKLDQLDFVSLSEGVTLYIGRRGGDYVILVIYVDDGLIAGKKALVEDVVGELQEDFDVTFGGTVDGKSFLGRDISHDPQTGSILVSVKSQIEKALKMHGFEDIKPLHMPIQPGIVYVEWDGEAIKPGEYLSAVGSLLFIATTRVDVQYAVGVASRYSSNPGPKHWELVKRIFAYLSVTRDVALEMGLSRSDGSGLVAFVDADHGGDIETRRSTTGVVVQLDGTTILTLSRRQSSVQLSTFQAELNAVVVALGELEWISSVISSLPIGNDAPLHLFNDNLSAVNALLSPTYIELKKQHDLKLKYIREQVEKGFVDLRWVPGVDNVADILTKALPARRIREIGKKLGLVGWPEGKVKGFTTTDLDVFFSKSCPPCQTGKLTKSSFPIIERQATLPLQRLHSDLAGKFPFTSFGGAQYFIIVRDEASGYIDGEPLKDKTEALDAFKRIFFRMKAEFESSKVDVAGSTTLQTDNGSEYTSRAFRAFLAGEGITHRLSIPYTPQQNGLSERAVRTVKEKITTLLAEANLSKKYWAEVFFFALFIINNLPYSPNGGETPYHYLHHTRNPFFGDKTPILGQDIWIHDPDAGTFDDKSYKGIFLGVGQHRGVKGYRVQSEDDRGTNRMIWSRNISFAPGDYVPRTSDVDDEDFAWIEEEVAEEGGAGMTPIEEQQQEELEEPAPMEEPAQLPKPGARERRGKAAAEEEEEEEGLRRGSRVRKQATFHQYGHTPAGVAVALVNVAVEPSDIEDTQFAILNVPQPALATKKAFSIAGRPVPKQPPSTKEALSSIYSTEWKEGMNEEWAGFQQQDVVGDLIPREPDMKVLGTRWHHTARVDPKAETAQLKSRLVVQGVKTIPFLSSFGPTFTPLPRWDVISLFFVLATRLKLPVYVTDFVKAYLSAQVATGGDTVFIKQPPGFEVPGREDHVYQLKRAAYGLPQSGRAFHLKVKDKLDQLDFVSLSEGVTLYIGRRGGDYVILVIYVDDGLIAGKKALVEDVVGELQEDFDVTFGGTVDGKSFLGRDITHDPQTGSILVSVKSQIEKALKMHGFENIKPLHMPIQPGVVYVEWDGEAIKPSEYLSAVGSLLFIATTRVDVQYAVGVASRYSSNPGPKHWELVKRIFAYLSVTRDVALEMGLSRSDGSGLVAFVDADHGGDIETRRSTTGVVVQLDGTTILTLSRRQSSVQLSTFQAELNAVVVALGELEWISSVISSLPIGNDAPLHLFNDNLSAVNALLSPTYIELKKQHDLKLKYIREQVEKGFVDLRWVPGVDNVADILTKALPARRIREIGKKLGLVGWPEGKVWGSR</sequence>
<keyword evidence="9" id="KW-0255">Endonuclease</keyword>
<evidence type="ECO:0000313" key="24">
    <source>
        <dbReference type="EMBL" id="GEM12655.1"/>
    </source>
</evidence>
<dbReference type="GO" id="GO:0003964">
    <property type="term" value="F:RNA-directed DNA polymerase activity"/>
    <property type="evidence" value="ECO:0007669"/>
    <property type="project" value="UniProtKB-KW"/>
</dbReference>
<comment type="catalytic activity">
    <reaction evidence="20">
        <text>DNA(n) + a 2'-deoxyribonucleoside 5'-triphosphate = DNA(n+1) + diphosphate</text>
        <dbReference type="Rhea" id="RHEA:22508"/>
        <dbReference type="Rhea" id="RHEA-COMP:17339"/>
        <dbReference type="Rhea" id="RHEA-COMP:17340"/>
        <dbReference type="ChEBI" id="CHEBI:33019"/>
        <dbReference type="ChEBI" id="CHEBI:61560"/>
        <dbReference type="ChEBI" id="CHEBI:173112"/>
        <dbReference type="EC" id="2.7.7.49"/>
    </reaction>
</comment>
<evidence type="ECO:0000256" key="5">
    <source>
        <dbReference type="ARBA" id="ARBA00022695"/>
    </source>
</evidence>
<proteinExistence type="predicted"/>
<evidence type="ECO:0000256" key="7">
    <source>
        <dbReference type="ARBA" id="ARBA00022723"/>
    </source>
</evidence>
<evidence type="ECO:0000256" key="16">
    <source>
        <dbReference type="ARBA" id="ARBA00022932"/>
    </source>
</evidence>
<dbReference type="InterPro" id="IPR036397">
    <property type="entry name" value="RNaseH_sf"/>
</dbReference>
<evidence type="ECO:0000256" key="3">
    <source>
        <dbReference type="ARBA" id="ARBA00022612"/>
    </source>
</evidence>
<feature type="region of interest" description="Disordered" evidence="22">
    <location>
        <begin position="257"/>
        <end position="331"/>
    </location>
</feature>
<dbReference type="GO" id="GO:0005634">
    <property type="term" value="C:nucleus"/>
    <property type="evidence" value="ECO:0007669"/>
    <property type="project" value="UniProtKB-ARBA"/>
</dbReference>
<feature type="compositionally biased region" description="Basic and acidic residues" evidence="22">
    <location>
        <begin position="304"/>
        <end position="331"/>
    </location>
</feature>
<dbReference type="EMBL" id="BJWK01000023">
    <property type="protein sequence ID" value="GEM12655.1"/>
    <property type="molecule type" value="Genomic_DNA"/>
</dbReference>
<evidence type="ECO:0000256" key="17">
    <source>
        <dbReference type="ARBA" id="ARBA00023113"/>
    </source>
</evidence>
<evidence type="ECO:0000256" key="10">
    <source>
        <dbReference type="ARBA" id="ARBA00022801"/>
    </source>
</evidence>
<comment type="function">
    <text evidence="1">The aspartyl protease (PR) mediates the proteolytic cleavages of the Gag and Gag-Pol polyproteins after assembly of the VLP.</text>
</comment>
<dbReference type="GO" id="GO:0008233">
    <property type="term" value="F:peptidase activity"/>
    <property type="evidence" value="ECO:0007669"/>
    <property type="project" value="UniProtKB-KW"/>
</dbReference>
<keyword evidence="5" id="KW-0548">Nucleotidyltransferase</keyword>
<keyword evidence="4" id="KW-0645">Protease</keyword>
<reference evidence="24 25" key="1">
    <citation type="submission" date="2019-07" db="EMBL/GenBank/DDBJ databases">
        <title>Rhodotorula toruloides NBRC10032 genome sequencing.</title>
        <authorList>
            <person name="Shida Y."/>
            <person name="Takaku H."/>
            <person name="Ogasawara W."/>
            <person name="Mori K."/>
        </authorList>
    </citation>
    <scope>NUCLEOTIDE SEQUENCE [LARGE SCALE GENOMIC DNA]</scope>
    <source>
        <strain evidence="24 25">NBRC10032</strain>
    </source>
</reference>
<protein>
    <submittedName>
        <fullName evidence="24">Copia-type polyprotein</fullName>
    </submittedName>
</protein>
<keyword evidence="15" id="KW-0695">RNA-directed DNA polymerase</keyword>
<dbReference type="GO" id="GO:0005524">
    <property type="term" value="F:ATP binding"/>
    <property type="evidence" value="ECO:0007669"/>
    <property type="project" value="UniProtKB-KW"/>
</dbReference>
<keyword evidence="12" id="KW-0460">Magnesium</keyword>